<evidence type="ECO:0000256" key="3">
    <source>
        <dbReference type="SAM" id="SignalP"/>
    </source>
</evidence>
<dbReference type="InterPro" id="IPR052135">
    <property type="entry name" value="TNFRSF5"/>
</dbReference>
<reference evidence="4" key="1">
    <citation type="submission" date="2023-07" db="EMBL/GenBank/DDBJ databases">
        <title>Chromosome-level Genome Assembly of Striped Snakehead (Channa striata).</title>
        <authorList>
            <person name="Liu H."/>
        </authorList>
    </citation>
    <scope>NUCLEOTIDE SEQUENCE</scope>
    <source>
        <strain evidence="4">Gz</strain>
        <tissue evidence="4">Muscle</tissue>
    </source>
</reference>
<dbReference type="GO" id="GO:0002768">
    <property type="term" value="P:immune response-regulating cell surface receptor signaling pathway"/>
    <property type="evidence" value="ECO:0007669"/>
    <property type="project" value="TreeGrafter"/>
</dbReference>
<feature type="compositionally biased region" description="Low complexity" evidence="1">
    <location>
        <begin position="388"/>
        <end position="397"/>
    </location>
</feature>
<feature type="transmembrane region" description="Helical" evidence="2">
    <location>
        <begin position="318"/>
        <end position="341"/>
    </location>
</feature>
<dbReference type="Proteomes" id="UP001187415">
    <property type="component" value="Unassembled WGS sequence"/>
</dbReference>
<evidence type="ECO:0000313" key="5">
    <source>
        <dbReference type="Proteomes" id="UP001187415"/>
    </source>
</evidence>
<feature type="region of interest" description="Disordered" evidence="1">
    <location>
        <begin position="388"/>
        <end position="408"/>
    </location>
</feature>
<keyword evidence="5" id="KW-1185">Reference proteome</keyword>
<name>A0AA88IJJ5_CHASR</name>
<accession>A0AA88IJJ5</accession>
<dbReference type="PANTHER" id="PTHR46875:SF3">
    <property type="entry name" value="CD40 MOLECULE, TNF RECEPTOR SUPERFAMILY MEMBER 5"/>
    <property type="match status" value="1"/>
</dbReference>
<proteinExistence type="predicted"/>
<evidence type="ECO:0000256" key="1">
    <source>
        <dbReference type="SAM" id="MobiDB-lite"/>
    </source>
</evidence>
<feature type="signal peptide" evidence="3">
    <location>
        <begin position="1"/>
        <end position="20"/>
    </location>
</feature>
<comment type="caution">
    <text evidence="4">The sequence shown here is derived from an EMBL/GenBank/DDBJ whole genome shotgun (WGS) entry which is preliminary data.</text>
</comment>
<dbReference type="PANTHER" id="PTHR46875">
    <property type="entry name" value="TUMOR NECROSIS FACTOR RECEPTOR SUPERFAMILY MEMBER 5"/>
    <property type="match status" value="1"/>
</dbReference>
<gene>
    <name evidence="4" type="ORF">Q5P01_000868</name>
</gene>
<evidence type="ECO:0000313" key="4">
    <source>
        <dbReference type="EMBL" id="KAK2813239.1"/>
    </source>
</evidence>
<dbReference type="Gene3D" id="2.10.50.10">
    <property type="entry name" value="Tumor Necrosis Factor Receptor, subunit A, domain 2"/>
    <property type="match status" value="1"/>
</dbReference>
<keyword evidence="2" id="KW-1133">Transmembrane helix</keyword>
<keyword evidence="2" id="KW-0812">Transmembrane</keyword>
<dbReference type="GO" id="GO:0035631">
    <property type="term" value="C:CD40 receptor complex"/>
    <property type="evidence" value="ECO:0007669"/>
    <property type="project" value="TreeGrafter"/>
</dbReference>
<feature type="chain" id="PRO_5041702428" evidence="3">
    <location>
        <begin position="21"/>
        <end position="494"/>
    </location>
</feature>
<feature type="transmembrane region" description="Helical" evidence="2">
    <location>
        <begin position="230"/>
        <end position="252"/>
    </location>
</feature>
<dbReference type="GO" id="GO:0009897">
    <property type="term" value="C:external side of plasma membrane"/>
    <property type="evidence" value="ECO:0007669"/>
    <property type="project" value="TreeGrafter"/>
</dbReference>
<dbReference type="PROSITE" id="PS51257">
    <property type="entry name" value="PROKAR_LIPOPROTEIN"/>
    <property type="match status" value="1"/>
</dbReference>
<sequence>MVKTYMSMVISLCIATGLGCVRDHQGCCMCSPGYRIKAGGTCQDPKCEPCGLNEYVDDYNRMTICSRQRYCDPDKNFVYRQDETTLHMYHMYSCHRCSSAPVQEIHDQTMRQLYASNLHEELPLCHNAGVFVSHCIPCATPGEEDSTAVLCRDGARPRYLNGKPDWPADYEPTLILYSPNKELECVCKAGFHCSSEECITCIPQDESTTPHAGLHEPADSRGETYSKLTIFFLCALGTFALVLTSGFGLALIRKGGLRGLITDCERGCLVRLSAVGDCANGIMARLTSAPAGPYLDGDEMRGGEPRPRPRRTRIRRKLITAIAVLTVTLVLASAVVAGALYGADRLLLIYCESTISVCGDRTSSRARRVKFHKAIRCFKGSKQYKRASAGASSSKESQGSKDSKSGHVGVSASSVGVTASVEVTFSKTDAAEVGGEIRGLERRCQSCRRRINAKWATPWFRLRTQLCVTPSHGGAQRDPEGRIKNFWTPGATGS</sequence>
<protein>
    <submittedName>
        <fullName evidence="4">Uncharacterized protein</fullName>
    </submittedName>
</protein>
<feature type="region of interest" description="Disordered" evidence="1">
    <location>
        <begin position="470"/>
        <end position="494"/>
    </location>
</feature>
<evidence type="ECO:0000256" key="2">
    <source>
        <dbReference type="SAM" id="Phobius"/>
    </source>
</evidence>
<keyword evidence="2" id="KW-0472">Membrane</keyword>
<keyword evidence="3" id="KW-0732">Signal</keyword>
<dbReference type="EMBL" id="JAUPFM010000104">
    <property type="protein sequence ID" value="KAK2813239.1"/>
    <property type="molecule type" value="Genomic_DNA"/>
</dbReference>
<dbReference type="AlphaFoldDB" id="A0AA88IJJ5"/>
<organism evidence="4 5">
    <name type="scientific">Channa striata</name>
    <name type="common">Snakehead murrel</name>
    <name type="synonym">Ophicephalus striatus</name>
    <dbReference type="NCBI Taxonomy" id="64152"/>
    <lineage>
        <taxon>Eukaryota</taxon>
        <taxon>Metazoa</taxon>
        <taxon>Chordata</taxon>
        <taxon>Craniata</taxon>
        <taxon>Vertebrata</taxon>
        <taxon>Euteleostomi</taxon>
        <taxon>Actinopterygii</taxon>
        <taxon>Neopterygii</taxon>
        <taxon>Teleostei</taxon>
        <taxon>Neoteleostei</taxon>
        <taxon>Acanthomorphata</taxon>
        <taxon>Anabantaria</taxon>
        <taxon>Anabantiformes</taxon>
        <taxon>Channoidei</taxon>
        <taxon>Channidae</taxon>
        <taxon>Channa</taxon>
    </lineage>
</organism>